<dbReference type="InterPro" id="IPR006680">
    <property type="entry name" value="Amidohydro-rel"/>
</dbReference>
<dbReference type="PANTHER" id="PTHR21240:SF28">
    <property type="entry name" value="ISO-OROTATE DECARBOXYLASE (EUROFUNG)"/>
    <property type="match status" value="1"/>
</dbReference>
<dbReference type="SUPFAM" id="SSF51556">
    <property type="entry name" value="Metallo-dependent hydrolases"/>
    <property type="match status" value="1"/>
</dbReference>
<protein>
    <submittedName>
        <fullName evidence="3">Amidohydrolase family protein</fullName>
    </submittedName>
</protein>
<keyword evidence="4" id="KW-1185">Reference proteome</keyword>
<name>A0ABP4AYL7_9ACTN</name>
<keyword evidence="1" id="KW-0456">Lyase</keyword>
<dbReference type="EMBL" id="BAAAHH010000004">
    <property type="protein sequence ID" value="GAA0943344.1"/>
    <property type="molecule type" value="Genomic_DNA"/>
</dbReference>
<sequence length="313" mass="34659">MRVDVHAHYYPADYLDTLRDHGADATDTARMPCAGSTGDDIDARLRMMDEAGVDMQILSAAPQLPFFENREHAVGAARMANDMYAEIVRARPDRFAALAAPPLPHGEAAAAEVARAMDELGFLGAAVSTVVLDRTLGDPAFEPFWTELNRRGAAVFIHAAGKDLDSPLISEHGLTWIVGAPFEDAVGVLHLLRAGVTARHPDIRFIVAHLGGPLPFLLQRIDDNYEHWNEAFPDRPSTLLRRMWFDTANFHAPSLRCAVDGFGADRIMLGSDFPFFRDDLYTRAVRYVEQAGLPPEQTRLILEDNATRLFDLP</sequence>
<dbReference type="Gene3D" id="3.20.20.140">
    <property type="entry name" value="Metal-dependent hydrolases"/>
    <property type="match status" value="1"/>
</dbReference>
<feature type="domain" description="Amidohydrolase-related" evidence="2">
    <location>
        <begin position="3"/>
        <end position="312"/>
    </location>
</feature>
<dbReference type="InterPro" id="IPR032465">
    <property type="entry name" value="ACMSD"/>
</dbReference>
<organism evidence="3 4">
    <name type="scientific">Actinocorallia libanotica</name>
    <dbReference type="NCBI Taxonomy" id="46162"/>
    <lineage>
        <taxon>Bacteria</taxon>
        <taxon>Bacillati</taxon>
        <taxon>Actinomycetota</taxon>
        <taxon>Actinomycetes</taxon>
        <taxon>Streptosporangiales</taxon>
        <taxon>Thermomonosporaceae</taxon>
        <taxon>Actinocorallia</taxon>
    </lineage>
</organism>
<dbReference type="InterPro" id="IPR032466">
    <property type="entry name" value="Metal_Hydrolase"/>
</dbReference>
<accession>A0ABP4AYL7</accession>
<evidence type="ECO:0000256" key="1">
    <source>
        <dbReference type="ARBA" id="ARBA00023239"/>
    </source>
</evidence>
<dbReference type="RefSeq" id="WP_344238217.1">
    <property type="nucleotide sequence ID" value="NZ_BAAAHH010000004.1"/>
</dbReference>
<gene>
    <name evidence="3" type="ORF">GCM10009550_15290</name>
</gene>
<dbReference type="Proteomes" id="UP001500665">
    <property type="component" value="Unassembled WGS sequence"/>
</dbReference>
<comment type="caution">
    <text evidence="3">The sequence shown here is derived from an EMBL/GenBank/DDBJ whole genome shotgun (WGS) entry which is preliminary data.</text>
</comment>
<evidence type="ECO:0000313" key="3">
    <source>
        <dbReference type="EMBL" id="GAA0943344.1"/>
    </source>
</evidence>
<evidence type="ECO:0000313" key="4">
    <source>
        <dbReference type="Proteomes" id="UP001500665"/>
    </source>
</evidence>
<reference evidence="4" key="1">
    <citation type="journal article" date="2019" name="Int. J. Syst. Evol. Microbiol.">
        <title>The Global Catalogue of Microorganisms (GCM) 10K type strain sequencing project: providing services to taxonomists for standard genome sequencing and annotation.</title>
        <authorList>
            <consortium name="The Broad Institute Genomics Platform"/>
            <consortium name="The Broad Institute Genome Sequencing Center for Infectious Disease"/>
            <person name="Wu L."/>
            <person name="Ma J."/>
        </authorList>
    </citation>
    <scope>NUCLEOTIDE SEQUENCE [LARGE SCALE GENOMIC DNA]</scope>
    <source>
        <strain evidence="4">JCM 10696</strain>
    </source>
</reference>
<dbReference type="PANTHER" id="PTHR21240">
    <property type="entry name" value="2-AMINO-3-CARBOXYLMUCONATE-6-SEMIALDEHYDE DECARBOXYLASE"/>
    <property type="match status" value="1"/>
</dbReference>
<dbReference type="Pfam" id="PF04909">
    <property type="entry name" value="Amidohydro_2"/>
    <property type="match status" value="1"/>
</dbReference>
<proteinExistence type="predicted"/>
<evidence type="ECO:0000259" key="2">
    <source>
        <dbReference type="Pfam" id="PF04909"/>
    </source>
</evidence>